<organism evidence="1 2">
    <name type="scientific">Pisum sativum</name>
    <name type="common">Garden pea</name>
    <name type="synonym">Lathyrus oleraceus</name>
    <dbReference type="NCBI Taxonomy" id="3888"/>
    <lineage>
        <taxon>Eukaryota</taxon>
        <taxon>Viridiplantae</taxon>
        <taxon>Streptophyta</taxon>
        <taxon>Embryophyta</taxon>
        <taxon>Tracheophyta</taxon>
        <taxon>Spermatophyta</taxon>
        <taxon>Magnoliopsida</taxon>
        <taxon>eudicotyledons</taxon>
        <taxon>Gunneridae</taxon>
        <taxon>Pentapetalae</taxon>
        <taxon>rosids</taxon>
        <taxon>fabids</taxon>
        <taxon>Fabales</taxon>
        <taxon>Fabaceae</taxon>
        <taxon>Papilionoideae</taxon>
        <taxon>50 kb inversion clade</taxon>
        <taxon>NPAAA clade</taxon>
        <taxon>Hologalegina</taxon>
        <taxon>IRL clade</taxon>
        <taxon>Fabeae</taxon>
        <taxon>Lathyrus</taxon>
    </lineage>
</organism>
<evidence type="ECO:0000313" key="1">
    <source>
        <dbReference type="EMBL" id="KAI5445883.1"/>
    </source>
</evidence>
<dbReference type="Gene3D" id="1.20.1440.90">
    <property type="entry name" value="Phosphoenolpyruvate/pyruvate domain"/>
    <property type="match status" value="1"/>
</dbReference>
<keyword evidence="2" id="KW-1185">Reference proteome</keyword>
<accession>A0A9D5BLH3</accession>
<protein>
    <submittedName>
        <fullName evidence="1">Phosphoenolpyruvate carboxylase 4, variant 4</fullName>
    </submittedName>
</protein>
<dbReference type="GO" id="GO:0005829">
    <property type="term" value="C:cytosol"/>
    <property type="evidence" value="ECO:0007669"/>
    <property type="project" value="TreeGrafter"/>
</dbReference>
<dbReference type="GO" id="GO:0015977">
    <property type="term" value="P:carbon fixation"/>
    <property type="evidence" value="ECO:0007669"/>
    <property type="project" value="InterPro"/>
</dbReference>
<dbReference type="Pfam" id="PF00311">
    <property type="entry name" value="PEPcase"/>
    <property type="match status" value="1"/>
</dbReference>
<dbReference type="Gramene" id="Psat01G0392400-T4">
    <property type="protein sequence ID" value="KAI5445883.1"/>
    <property type="gene ID" value="KIW84_013924"/>
</dbReference>
<dbReference type="AlphaFoldDB" id="A0A9D5BLH3"/>
<name>A0A9D5BLH3_PEA</name>
<dbReference type="GO" id="GO:0006099">
    <property type="term" value="P:tricarboxylic acid cycle"/>
    <property type="evidence" value="ECO:0007669"/>
    <property type="project" value="InterPro"/>
</dbReference>
<evidence type="ECO:0000313" key="2">
    <source>
        <dbReference type="Proteomes" id="UP001058974"/>
    </source>
</evidence>
<dbReference type="PANTHER" id="PTHR30523">
    <property type="entry name" value="PHOSPHOENOLPYRUVATE CARBOXYLASE"/>
    <property type="match status" value="1"/>
</dbReference>
<reference evidence="1 2" key="1">
    <citation type="journal article" date="2022" name="Nat. Genet.">
        <title>Improved pea reference genome and pan-genome highlight genomic features and evolutionary characteristics.</title>
        <authorList>
            <person name="Yang T."/>
            <person name="Liu R."/>
            <person name="Luo Y."/>
            <person name="Hu S."/>
            <person name="Wang D."/>
            <person name="Wang C."/>
            <person name="Pandey M.K."/>
            <person name="Ge S."/>
            <person name="Xu Q."/>
            <person name="Li N."/>
            <person name="Li G."/>
            <person name="Huang Y."/>
            <person name="Saxena R.K."/>
            <person name="Ji Y."/>
            <person name="Li M."/>
            <person name="Yan X."/>
            <person name="He Y."/>
            <person name="Liu Y."/>
            <person name="Wang X."/>
            <person name="Xiang C."/>
            <person name="Varshney R.K."/>
            <person name="Ding H."/>
            <person name="Gao S."/>
            <person name="Zong X."/>
        </authorList>
    </citation>
    <scope>NUCLEOTIDE SEQUENCE [LARGE SCALE GENOMIC DNA]</scope>
    <source>
        <strain evidence="1 2">cv. Zhongwan 6</strain>
    </source>
</reference>
<dbReference type="GO" id="GO:0008964">
    <property type="term" value="F:phosphoenolpyruvate carboxylase activity"/>
    <property type="evidence" value="ECO:0007669"/>
    <property type="project" value="InterPro"/>
</dbReference>
<comment type="caution">
    <text evidence="1">The sequence shown here is derived from an EMBL/GenBank/DDBJ whole genome shotgun (WGS) entry which is preliminary data.</text>
</comment>
<dbReference type="EMBL" id="JAMSHJ010000001">
    <property type="protein sequence ID" value="KAI5445883.1"/>
    <property type="molecule type" value="Genomic_DNA"/>
</dbReference>
<dbReference type="InterPro" id="IPR021135">
    <property type="entry name" value="PEP_COase"/>
</dbReference>
<dbReference type="PANTHER" id="PTHR30523:SF6">
    <property type="entry name" value="PHOSPHOENOLPYRUVATE CARBOXYLASE"/>
    <property type="match status" value="1"/>
</dbReference>
<dbReference type="InterPro" id="IPR015813">
    <property type="entry name" value="Pyrv/PenolPyrv_kinase-like_dom"/>
</dbReference>
<gene>
    <name evidence="1" type="ORF">KIW84_013924</name>
</gene>
<sequence>QSYGSGVLADGRLADLIRRVATFGMVLMKLDLRQESGRHADTLDAITTYLDMGTYSEWDEEKKLDFLTRELKGKRPLVPVSIEVPADVKEVLDTFQIAAELGSDSLGAYVISMASSASDVLAVELLQKDARLAATGELGRACPGGT</sequence>
<feature type="non-terminal residue" evidence="1">
    <location>
        <position position="146"/>
    </location>
</feature>
<proteinExistence type="predicted"/>
<dbReference type="Proteomes" id="UP001058974">
    <property type="component" value="Chromosome 1"/>
</dbReference>
<dbReference type="SUPFAM" id="SSF51621">
    <property type="entry name" value="Phosphoenolpyruvate/pyruvate domain"/>
    <property type="match status" value="1"/>
</dbReference>